<keyword evidence="1" id="KW-1133">Transmembrane helix</keyword>
<evidence type="ECO:0000313" key="2">
    <source>
        <dbReference type="EMBL" id="MFC4096176.1"/>
    </source>
</evidence>
<comment type="caution">
    <text evidence="2">The sequence shown here is derived from an EMBL/GenBank/DDBJ whole genome shotgun (WGS) entry which is preliminary data.</text>
</comment>
<dbReference type="EMBL" id="JBHSAW010000004">
    <property type="protein sequence ID" value="MFC4096176.1"/>
    <property type="molecule type" value="Genomic_DNA"/>
</dbReference>
<sequence>MSGHIIDMVNRIKQNSLPTRKKFQGDNRSMLFHEGSSVTYDFPNPTSEKLEAIKSNIREKASQEQRKSFLILAICIAVMAVLITLFLINYNYRFSTLV</sequence>
<keyword evidence="3" id="KW-1185">Reference proteome</keyword>
<evidence type="ECO:0000313" key="3">
    <source>
        <dbReference type="Proteomes" id="UP001595814"/>
    </source>
</evidence>
<gene>
    <name evidence="2" type="ORF">ACFOUT_09830</name>
</gene>
<keyword evidence="1" id="KW-0472">Membrane</keyword>
<keyword evidence="1" id="KW-0812">Transmembrane</keyword>
<accession>A0ABV8JPW9</accession>
<protein>
    <submittedName>
        <fullName evidence="2">Uncharacterized protein</fullName>
    </submittedName>
</protein>
<name>A0ABV8JPW9_9FLAO</name>
<reference evidence="3" key="1">
    <citation type="journal article" date="2019" name="Int. J. Syst. Evol. Microbiol.">
        <title>The Global Catalogue of Microorganisms (GCM) 10K type strain sequencing project: providing services to taxonomists for standard genome sequencing and annotation.</title>
        <authorList>
            <consortium name="The Broad Institute Genomics Platform"/>
            <consortium name="The Broad Institute Genome Sequencing Center for Infectious Disease"/>
            <person name="Wu L."/>
            <person name="Ma J."/>
        </authorList>
    </citation>
    <scope>NUCLEOTIDE SEQUENCE [LARGE SCALE GENOMIC DNA]</scope>
    <source>
        <strain evidence="3">CECT 7477</strain>
    </source>
</reference>
<dbReference type="RefSeq" id="WP_192460218.1">
    <property type="nucleotide sequence ID" value="NZ_JACYFJ010000001.1"/>
</dbReference>
<evidence type="ECO:0000256" key="1">
    <source>
        <dbReference type="SAM" id="Phobius"/>
    </source>
</evidence>
<feature type="transmembrane region" description="Helical" evidence="1">
    <location>
        <begin position="68"/>
        <end position="88"/>
    </location>
</feature>
<dbReference type="Proteomes" id="UP001595814">
    <property type="component" value="Unassembled WGS sequence"/>
</dbReference>
<proteinExistence type="predicted"/>
<organism evidence="2 3">
    <name type="scientific">Euzebyella saccharophila</name>
    <dbReference type="NCBI Taxonomy" id="679664"/>
    <lineage>
        <taxon>Bacteria</taxon>
        <taxon>Pseudomonadati</taxon>
        <taxon>Bacteroidota</taxon>
        <taxon>Flavobacteriia</taxon>
        <taxon>Flavobacteriales</taxon>
        <taxon>Flavobacteriaceae</taxon>
        <taxon>Euzebyella</taxon>
    </lineage>
</organism>